<evidence type="ECO:0000313" key="1">
    <source>
        <dbReference type="EMBL" id="CRH06434.1"/>
    </source>
</evidence>
<dbReference type="EMBL" id="LO017727">
    <property type="protein sequence ID" value="CRH06434.1"/>
    <property type="molecule type" value="Genomic_DNA"/>
</dbReference>
<accession>A0A1S7LJU5</accession>
<protein>
    <submittedName>
        <fullName evidence="1">Uncharacterized protein</fullName>
    </submittedName>
</protein>
<reference evidence="1" key="1">
    <citation type="submission" date="2015-04" db="EMBL/GenBank/DDBJ databases">
        <authorList>
            <person name="Syromyatnikov M.Y."/>
            <person name="Popov V.N."/>
        </authorList>
    </citation>
    <scope>NUCLEOTIDE SEQUENCE</scope>
    <source>
        <strain evidence="1">MO-1</strain>
    </source>
</reference>
<proteinExistence type="predicted"/>
<organism evidence="1">
    <name type="scientific">Magnetococcus massalia (strain MO-1)</name>
    <dbReference type="NCBI Taxonomy" id="451514"/>
    <lineage>
        <taxon>Bacteria</taxon>
        <taxon>Pseudomonadati</taxon>
        <taxon>Pseudomonadota</taxon>
        <taxon>Magnetococcia</taxon>
        <taxon>Magnetococcales</taxon>
        <taxon>Magnetococcaceae</taxon>
        <taxon>Magnetococcus</taxon>
    </lineage>
</organism>
<dbReference type="AlphaFoldDB" id="A0A1S7LJU5"/>
<sequence>MHKREDKRLFKGYDYKGIVGESPC</sequence>
<name>A0A1S7LJU5_MAGMO</name>
<gene>
    <name evidence="1" type="ORF">MAGMO_2272</name>
</gene>